<gene>
    <name evidence="3" type="ORF">ACT17_05820</name>
</gene>
<dbReference type="AlphaFoldDB" id="A0A0J8UF67"/>
<evidence type="ECO:0000256" key="2">
    <source>
        <dbReference type="SAM" id="Phobius"/>
    </source>
</evidence>
<evidence type="ECO:0008006" key="5">
    <source>
        <dbReference type="Google" id="ProtNLM"/>
    </source>
</evidence>
<evidence type="ECO:0000313" key="3">
    <source>
        <dbReference type="EMBL" id="KMV19572.1"/>
    </source>
</evidence>
<feature type="transmembrane region" description="Helical" evidence="2">
    <location>
        <begin position="120"/>
        <end position="139"/>
    </location>
</feature>
<accession>A0A0J8UF67</accession>
<keyword evidence="2" id="KW-0812">Transmembrane</keyword>
<keyword evidence="2" id="KW-1133">Transmembrane helix</keyword>
<feature type="transmembrane region" description="Helical" evidence="2">
    <location>
        <begin position="96"/>
        <end position="114"/>
    </location>
</feature>
<keyword evidence="2" id="KW-0472">Membrane</keyword>
<proteinExistence type="predicted"/>
<comment type="caution">
    <text evidence="3">The sequence shown here is derived from an EMBL/GenBank/DDBJ whole genome shotgun (WGS) entry which is preliminary data.</text>
</comment>
<dbReference type="PATRIC" id="fig|451644.5.peg.1171"/>
<evidence type="ECO:0000313" key="4">
    <source>
        <dbReference type="Proteomes" id="UP000037594"/>
    </source>
</evidence>
<name>A0A0J8UF67_9MYCO</name>
<dbReference type="OrthoDB" id="4706329at2"/>
<organism evidence="3 4">
    <name type="scientific">Mycolicibacterium conceptionense</name>
    <dbReference type="NCBI Taxonomy" id="451644"/>
    <lineage>
        <taxon>Bacteria</taxon>
        <taxon>Bacillati</taxon>
        <taxon>Actinomycetota</taxon>
        <taxon>Actinomycetes</taxon>
        <taxon>Mycobacteriales</taxon>
        <taxon>Mycobacteriaceae</taxon>
        <taxon>Mycolicibacterium</taxon>
    </lineage>
</organism>
<feature type="region of interest" description="Disordered" evidence="1">
    <location>
        <begin position="1"/>
        <end position="45"/>
    </location>
</feature>
<protein>
    <recommendedName>
        <fullName evidence="5">Transmembrane protein</fullName>
    </recommendedName>
</protein>
<evidence type="ECO:0000256" key="1">
    <source>
        <dbReference type="SAM" id="MobiDB-lite"/>
    </source>
</evidence>
<sequence>MVVDANVTNGAPAPETSGPETDQAQGEPQPVADAQPQQRVWSMPKPEVARKKADEAGRLALRAGTAVGGAIASTARYGGRVAGRLSRAVEAVPPTVRLLAVASVTMLLGIVGAITMQNPLGLLCIVMVVPVCSFTLGVLGHRWYTGLDTQSAAGVEQSAAGPSTPELQRSVEYVDKKLAIALTAFGAERQQHAMIALFQAKTAVELTLGTEQDETSHVDALLSVESHEARPRIRAGSAPKSLRESNSLAAS</sequence>
<feature type="region of interest" description="Disordered" evidence="1">
    <location>
        <begin position="228"/>
        <end position="251"/>
    </location>
</feature>
<reference evidence="3 4" key="1">
    <citation type="submission" date="2015-06" db="EMBL/GenBank/DDBJ databases">
        <title>Genome sequence of Mycobacterium conceptionense strain MLE.</title>
        <authorList>
            <person name="Greninger A.L."/>
            <person name="Cunningham G."/>
            <person name="Chiu C.Y."/>
            <person name="Miller S."/>
        </authorList>
    </citation>
    <scope>NUCLEOTIDE SEQUENCE [LARGE SCALE GENOMIC DNA]</scope>
    <source>
        <strain evidence="3 4">MLE</strain>
    </source>
</reference>
<dbReference type="EMBL" id="LFOD01000003">
    <property type="protein sequence ID" value="KMV19572.1"/>
    <property type="molecule type" value="Genomic_DNA"/>
</dbReference>
<dbReference type="Proteomes" id="UP000037594">
    <property type="component" value="Unassembled WGS sequence"/>
</dbReference>